<evidence type="ECO:0000313" key="2">
    <source>
        <dbReference type="EMBL" id="SQF36395.1"/>
    </source>
</evidence>
<organism evidence="2 3">
    <name type="scientific">Streptococcus sanguinis</name>
    <dbReference type="NCBI Taxonomy" id="1305"/>
    <lineage>
        <taxon>Bacteria</taxon>
        <taxon>Bacillati</taxon>
        <taxon>Bacillota</taxon>
        <taxon>Bacilli</taxon>
        <taxon>Lactobacillales</taxon>
        <taxon>Streptococcaceae</taxon>
        <taxon>Streptococcus</taxon>
    </lineage>
</organism>
<dbReference type="InterPro" id="IPR040789">
    <property type="entry name" value="LPD11"/>
</dbReference>
<dbReference type="EMBL" id="LS483346">
    <property type="protein sequence ID" value="SQF36395.1"/>
    <property type="molecule type" value="Genomic_DNA"/>
</dbReference>
<dbReference type="Pfam" id="PF18824">
    <property type="entry name" value="LPD11"/>
    <property type="match status" value="1"/>
</dbReference>
<reference evidence="2 3" key="1">
    <citation type="submission" date="2018-06" db="EMBL/GenBank/DDBJ databases">
        <authorList>
            <consortium name="Pathogen Informatics"/>
            <person name="Doyle S."/>
        </authorList>
    </citation>
    <scope>NUCLEOTIDE SEQUENCE [LARGE SCALE GENOMIC DNA]</scope>
    <source>
        <strain evidence="2 3">NCTC11085</strain>
    </source>
</reference>
<dbReference type="RefSeq" id="WP_002927202.1">
    <property type="nucleotide sequence ID" value="NZ_CP071430.1"/>
</dbReference>
<feature type="domain" description="Large polyvalent protein-associated" evidence="1">
    <location>
        <begin position="76"/>
        <end position="144"/>
    </location>
</feature>
<dbReference type="Proteomes" id="UP000249623">
    <property type="component" value="Chromosome 1"/>
</dbReference>
<gene>
    <name evidence="2" type="ORF">NCTC11085_02240</name>
</gene>
<accession>A0A2X3VFV6</accession>
<sequence length="149" mass="17600">MTQHATITNTRTGQNAKFSLPFPIHQLSKIGVGENFEGELYVDGDDDTFGFGVDGYLTVEELREYLKDYENRQNPYHFDYMMLGRLRADCDYFLGHGGRYEGRLWAGNVPDQIAEMKKLWKKFPEGQKPEWLTWEEILQYERRMTEEDK</sequence>
<proteinExistence type="predicted"/>
<dbReference type="AlphaFoldDB" id="A0A2X3VFV6"/>
<evidence type="ECO:0000259" key="1">
    <source>
        <dbReference type="Pfam" id="PF18824"/>
    </source>
</evidence>
<evidence type="ECO:0000313" key="3">
    <source>
        <dbReference type="Proteomes" id="UP000249623"/>
    </source>
</evidence>
<protein>
    <recommendedName>
        <fullName evidence="1">Large polyvalent protein-associated domain-containing protein</fullName>
    </recommendedName>
</protein>
<name>A0A2X3VFV6_STRSA</name>